<evidence type="ECO:0000259" key="7">
    <source>
        <dbReference type="PROSITE" id="PS50157"/>
    </source>
</evidence>
<dbReference type="Pfam" id="PF13894">
    <property type="entry name" value="zf-C2H2_4"/>
    <property type="match status" value="1"/>
</dbReference>
<dbReference type="SUPFAM" id="SSF57667">
    <property type="entry name" value="beta-beta-alpha zinc fingers"/>
    <property type="match status" value="4"/>
</dbReference>
<keyword evidence="3 5" id="KW-0863">Zinc-finger</keyword>
<proteinExistence type="predicted"/>
<evidence type="ECO:0000256" key="3">
    <source>
        <dbReference type="ARBA" id="ARBA00022771"/>
    </source>
</evidence>
<feature type="domain" description="C2H2-type" evidence="7">
    <location>
        <begin position="408"/>
        <end position="435"/>
    </location>
</feature>
<feature type="domain" description="C2H2-type" evidence="7">
    <location>
        <begin position="436"/>
        <end position="463"/>
    </location>
</feature>
<keyword evidence="2" id="KW-0677">Repeat</keyword>
<reference evidence="8" key="1">
    <citation type="submission" date="2014-11" db="EMBL/GenBank/DDBJ databases">
        <authorList>
            <person name="Geib S."/>
        </authorList>
    </citation>
    <scope>NUCLEOTIDE SEQUENCE</scope>
</reference>
<evidence type="ECO:0000256" key="1">
    <source>
        <dbReference type="ARBA" id="ARBA00022723"/>
    </source>
</evidence>
<evidence type="ECO:0000256" key="5">
    <source>
        <dbReference type="PROSITE-ProRule" id="PRU00042"/>
    </source>
</evidence>
<dbReference type="InterPro" id="IPR013087">
    <property type="entry name" value="Znf_C2H2_type"/>
</dbReference>
<feature type="domain" description="C2H2-type" evidence="7">
    <location>
        <begin position="492"/>
        <end position="519"/>
    </location>
</feature>
<feature type="domain" description="C2H2-type" evidence="7">
    <location>
        <begin position="688"/>
        <end position="712"/>
    </location>
</feature>
<name>A0A0A1WTQ2_ZEUCU</name>
<dbReference type="GO" id="GO:0000981">
    <property type="term" value="F:DNA-binding transcription factor activity, RNA polymerase II-specific"/>
    <property type="evidence" value="ECO:0007669"/>
    <property type="project" value="TreeGrafter"/>
</dbReference>
<dbReference type="GO" id="GO:0000977">
    <property type="term" value="F:RNA polymerase II transcription regulatory region sequence-specific DNA binding"/>
    <property type="evidence" value="ECO:0007669"/>
    <property type="project" value="TreeGrafter"/>
</dbReference>
<dbReference type="InterPro" id="IPR036236">
    <property type="entry name" value="Znf_C2H2_sf"/>
</dbReference>
<dbReference type="Gene3D" id="3.30.160.60">
    <property type="entry name" value="Classic Zinc Finger"/>
    <property type="match status" value="3"/>
</dbReference>
<keyword evidence="4" id="KW-0862">Zinc</keyword>
<accession>A0A0A1WTQ2</accession>
<dbReference type="AlphaFoldDB" id="A0A0A1WTQ2"/>
<reference evidence="8" key="2">
    <citation type="journal article" date="2015" name="Gigascience">
        <title>Reconstructing a comprehensive transcriptome assembly of a white-pupal translocated strain of the pest fruit fly Bactrocera cucurbitae.</title>
        <authorList>
            <person name="Sim S.B."/>
            <person name="Calla B."/>
            <person name="Hall B."/>
            <person name="DeRego T."/>
            <person name="Geib S.M."/>
        </authorList>
    </citation>
    <scope>NUCLEOTIDE SEQUENCE</scope>
</reference>
<dbReference type="GO" id="GO:0008270">
    <property type="term" value="F:zinc ion binding"/>
    <property type="evidence" value="ECO:0007669"/>
    <property type="project" value="UniProtKB-KW"/>
</dbReference>
<feature type="compositionally biased region" description="Gly residues" evidence="6">
    <location>
        <begin position="661"/>
        <end position="676"/>
    </location>
</feature>
<feature type="compositionally biased region" description="Acidic residues" evidence="6">
    <location>
        <begin position="594"/>
        <end position="616"/>
    </location>
</feature>
<feature type="region of interest" description="Disordered" evidence="6">
    <location>
        <begin position="66"/>
        <end position="103"/>
    </location>
</feature>
<feature type="domain" description="C2H2-type" evidence="7">
    <location>
        <begin position="464"/>
        <end position="491"/>
    </location>
</feature>
<dbReference type="SMART" id="SM00355">
    <property type="entry name" value="ZnF_C2H2"/>
    <property type="match status" value="7"/>
</dbReference>
<protein>
    <submittedName>
        <fullName evidence="8">Zinc finger protein 358</fullName>
    </submittedName>
</protein>
<dbReference type="PANTHER" id="PTHR24379">
    <property type="entry name" value="KRAB AND ZINC FINGER DOMAIN-CONTAINING"/>
    <property type="match status" value="1"/>
</dbReference>
<feature type="domain" description="C2H2-type" evidence="7">
    <location>
        <begin position="380"/>
        <end position="407"/>
    </location>
</feature>
<keyword evidence="1" id="KW-0479">Metal-binding</keyword>
<dbReference type="EMBL" id="GBXI01012065">
    <property type="protein sequence ID" value="JAD02227.1"/>
    <property type="molecule type" value="Transcribed_RNA"/>
</dbReference>
<evidence type="ECO:0000256" key="4">
    <source>
        <dbReference type="ARBA" id="ARBA00022833"/>
    </source>
</evidence>
<dbReference type="PROSITE" id="PS50157">
    <property type="entry name" value="ZINC_FINGER_C2H2_2"/>
    <property type="match status" value="6"/>
</dbReference>
<dbReference type="GO" id="GO:0005634">
    <property type="term" value="C:nucleus"/>
    <property type="evidence" value="ECO:0007669"/>
    <property type="project" value="TreeGrafter"/>
</dbReference>
<dbReference type="PANTHER" id="PTHR24379:SF127">
    <property type="entry name" value="BLOODY FINGERS-RELATED"/>
    <property type="match status" value="1"/>
</dbReference>
<organism evidence="8">
    <name type="scientific">Zeugodacus cucurbitae</name>
    <name type="common">Melon fruit fly</name>
    <name type="synonym">Bactrocera cucurbitae</name>
    <dbReference type="NCBI Taxonomy" id="28588"/>
    <lineage>
        <taxon>Eukaryota</taxon>
        <taxon>Metazoa</taxon>
        <taxon>Ecdysozoa</taxon>
        <taxon>Arthropoda</taxon>
        <taxon>Hexapoda</taxon>
        <taxon>Insecta</taxon>
        <taxon>Pterygota</taxon>
        <taxon>Neoptera</taxon>
        <taxon>Endopterygota</taxon>
        <taxon>Diptera</taxon>
        <taxon>Brachycera</taxon>
        <taxon>Muscomorpha</taxon>
        <taxon>Tephritoidea</taxon>
        <taxon>Tephritidae</taxon>
        <taxon>Zeugodacus</taxon>
        <taxon>Zeugodacus</taxon>
    </lineage>
</organism>
<sequence length="712" mass="79144">MSKVAIKTEKLDDEQEEIGIETNAAVEDGVGNQLEHGKVASSTDVSYLAGTGKKHLEVGRPTNISMRQQQQQNQAQTNVSTNKNSANDNGSGLVNPNHDTISNRKAALPNSRCGEVFVSNNARQWTFICTYCNKSTRDIGEFICHIKIKHLGGLGEDGDETDDGEYEGNQQSNYYEQDQDYFDCGNYLDVNVHTESEDYSLNGQDHTSPYRPMGIHNPINAQRQTVAPGAVNKQGEHNKKQANANKKHKYNNAEYDVNDCGDDTAFSKAKESASQWRADPASFQSYANKHNFKSSTPDVKLKNTANGNNTSAYDTTADFTAGKDDFDTTGAYEHDDEEDFDNQLFIAPTDSLDASILGGGGTDMSGGEMKAKRRQIRGTAYCALCNKTFQYYSLYRNHMIKHSNETPFKCPICKKGFKSKQAIRYHMNTHQKEKQFKCTVCSASYGTENHFIAHIMTHESATAFPCMVCGQVLSSSKERDLHMANHKEERPFRCDYCNKLFRLRHHLSNHLKMHRKYRCDYCKEIFTSAIYLRKPYACPGCVNLPEAQRDAANTASAKVGRTAGSSSVNPLEIFETVIPGQQQGNEYAQMVTDSEGEAEDDEGEVDEDDDDDDEDNVPQGTPMDEDDDDNENVSSKQADDEDDEEDEQDEDGYEHENENGAGNGDGQSTGSYGGVGSASASGAGLKRYVCKLCSRSYSHPSGLNYHIRHKHC</sequence>
<evidence type="ECO:0000313" key="8">
    <source>
        <dbReference type="EMBL" id="JAD02227.1"/>
    </source>
</evidence>
<dbReference type="PROSITE" id="PS00028">
    <property type="entry name" value="ZINC_FINGER_C2H2_1"/>
    <property type="match status" value="6"/>
</dbReference>
<gene>
    <name evidence="8" type="primary">ZNF358_1</name>
    <name evidence="8" type="ORF">g.38718</name>
</gene>
<feature type="compositionally biased region" description="Polar residues" evidence="6">
    <location>
        <begin position="77"/>
        <end position="100"/>
    </location>
</feature>
<evidence type="ECO:0000256" key="2">
    <source>
        <dbReference type="ARBA" id="ARBA00022737"/>
    </source>
</evidence>
<feature type="region of interest" description="Disordered" evidence="6">
    <location>
        <begin position="590"/>
        <end position="681"/>
    </location>
</feature>
<feature type="compositionally biased region" description="Acidic residues" evidence="6">
    <location>
        <begin position="639"/>
        <end position="653"/>
    </location>
</feature>
<dbReference type="Pfam" id="PF00096">
    <property type="entry name" value="zf-C2H2"/>
    <property type="match status" value="1"/>
</dbReference>
<evidence type="ECO:0000256" key="6">
    <source>
        <dbReference type="SAM" id="MobiDB-lite"/>
    </source>
</evidence>